<protein>
    <recommendedName>
        <fullName evidence="3">CCHC-type domain-containing protein</fullName>
    </recommendedName>
</protein>
<evidence type="ECO:0000313" key="1">
    <source>
        <dbReference type="EMBL" id="TQD82458.1"/>
    </source>
</evidence>
<evidence type="ECO:0000313" key="2">
    <source>
        <dbReference type="Proteomes" id="UP000315295"/>
    </source>
</evidence>
<dbReference type="PANTHER" id="PTHR47481">
    <property type="match status" value="1"/>
</dbReference>
<name>A0A540L7K1_MALBA</name>
<dbReference type="PANTHER" id="PTHR47481:SF22">
    <property type="entry name" value="RETROTRANSPOSON GAG DOMAIN-CONTAINING PROTEIN"/>
    <property type="match status" value="1"/>
</dbReference>
<dbReference type="EMBL" id="VIEB01000720">
    <property type="protein sequence ID" value="TQD82458.1"/>
    <property type="molecule type" value="Genomic_DNA"/>
</dbReference>
<dbReference type="Pfam" id="PF14223">
    <property type="entry name" value="Retrotran_gag_2"/>
    <property type="match status" value="1"/>
</dbReference>
<gene>
    <name evidence="1" type="ORF">C1H46_031974</name>
</gene>
<sequence length="329" mass="36703">MWVRLQNNFFLPSTKSSIITLQSDLYNMKKGSYSVSQYLRRLKEARDGLSVLGVTFDDEDFVIIALNGLPAKYNTFKSVIRGRESVISLEDFRAQLLAEEAIVDCVPVPPFLSAMVSKSETKGVIGSLPSLYHNSLPPEITTCQICSKKGHLATHCSAQTTSSSITQDSNLEDQVRVSDSMESIETNYVMVNFFFHFLESSLPFNSTTGDSISASKQNDRDKTIIMKTKEQPTSYVDAEKQVLECIDKESADSQLISVGLQLCIQVIFPVLNFDNKVKIGVLTQTVVHEFRGFYVLRLWKGESIFDIQLGYHMGICDKGGGTCNLTLQL</sequence>
<organism evidence="1 2">
    <name type="scientific">Malus baccata</name>
    <name type="common">Siberian crab apple</name>
    <name type="synonym">Pyrus baccata</name>
    <dbReference type="NCBI Taxonomy" id="106549"/>
    <lineage>
        <taxon>Eukaryota</taxon>
        <taxon>Viridiplantae</taxon>
        <taxon>Streptophyta</taxon>
        <taxon>Embryophyta</taxon>
        <taxon>Tracheophyta</taxon>
        <taxon>Spermatophyta</taxon>
        <taxon>Magnoliopsida</taxon>
        <taxon>eudicotyledons</taxon>
        <taxon>Gunneridae</taxon>
        <taxon>Pentapetalae</taxon>
        <taxon>rosids</taxon>
        <taxon>fabids</taxon>
        <taxon>Rosales</taxon>
        <taxon>Rosaceae</taxon>
        <taxon>Amygdaloideae</taxon>
        <taxon>Maleae</taxon>
        <taxon>Malus</taxon>
    </lineage>
</organism>
<comment type="caution">
    <text evidence="1">The sequence shown here is derived from an EMBL/GenBank/DDBJ whole genome shotgun (WGS) entry which is preliminary data.</text>
</comment>
<accession>A0A540L7K1</accession>
<keyword evidence="2" id="KW-1185">Reference proteome</keyword>
<reference evidence="1 2" key="1">
    <citation type="journal article" date="2019" name="G3 (Bethesda)">
        <title>Sequencing of a Wild Apple (Malus baccata) Genome Unravels the Differences Between Cultivated and Wild Apple Species Regarding Disease Resistance and Cold Tolerance.</title>
        <authorList>
            <person name="Chen X."/>
        </authorList>
    </citation>
    <scope>NUCLEOTIDE SEQUENCE [LARGE SCALE GENOMIC DNA]</scope>
    <source>
        <strain evidence="2">cv. Shandingzi</strain>
        <tissue evidence="1">Leaves</tissue>
    </source>
</reference>
<dbReference type="Proteomes" id="UP000315295">
    <property type="component" value="Unassembled WGS sequence"/>
</dbReference>
<proteinExistence type="predicted"/>
<evidence type="ECO:0008006" key="3">
    <source>
        <dbReference type="Google" id="ProtNLM"/>
    </source>
</evidence>
<dbReference type="AlphaFoldDB" id="A0A540L7K1"/>